<reference evidence="3" key="1">
    <citation type="submission" date="2017-02" db="UniProtKB">
        <authorList>
            <consortium name="WormBaseParasite"/>
        </authorList>
    </citation>
    <scope>IDENTIFICATION</scope>
</reference>
<dbReference type="OrthoDB" id="5876544at2759"/>
<protein>
    <submittedName>
        <fullName evidence="3">Type II toxin-antitoxin system ParD family antitoxin</fullName>
    </submittedName>
</protein>
<accession>A0A0N4WTR2</accession>
<keyword evidence="2" id="KW-1185">Reference proteome</keyword>
<reference evidence="1 2" key="2">
    <citation type="submission" date="2018-11" db="EMBL/GenBank/DDBJ databases">
        <authorList>
            <consortium name="Pathogen Informatics"/>
        </authorList>
    </citation>
    <scope>NUCLEOTIDE SEQUENCE [LARGE SCALE GENOMIC DNA]</scope>
    <source>
        <strain evidence="1 2">MHpl1</strain>
    </source>
</reference>
<evidence type="ECO:0000313" key="2">
    <source>
        <dbReference type="Proteomes" id="UP000268014"/>
    </source>
</evidence>
<dbReference type="EMBL" id="UZAF01018786">
    <property type="protein sequence ID" value="VDO54952.1"/>
    <property type="molecule type" value="Genomic_DNA"/>
</dbReference>
<name>A0A0N4WTR2_HAEPC</name>
<dbReference type="Proteomes" id="UP000268014">
    <property type="component" value="Unassembled WGS sequence"/>
</dbReference>
<gene>
    <name evidence="1" type="ORF">HPLM_LOCUS14984</name>
</gene>
<evidence type="ECO:0000313" key="3">
    <source>
        <dbReference type="WBParaSite" id="HPLM_0001499201-mRNA-1"/>
    </source>
</evidence>
<dbReference type="STRING" id="6290.A0A0N4WTR2"/>
<dbReference type="AlphaFoldDB" id="A0A0N4WTR2"/>
<organism evidence="3">
    <name type="scientific">Haemonchus placei</name>
    <name type="common">Barber's pole worm</name>
    <dbReference type="NCBI Taxonomy" id="6290"/>
    <lineage>
        <taxon>Eukaryota</taxon>
        <taxon>Metazoa</taxon>
        <taxon>Ecdysozoa</taxon>
        <taxon>Nematoda</taxon>
        <taxon>Chromadorea</taxon>
        <taxon>Rhabditida</taxon>
        <taxon>Rhabditina</taxon>
        <taxon>Rhabditomorpha</taxon>
        <taxon>Strongyloidea</taxon>
        <taxon>Trichostrongylidae</taxon>
        <taxon>Haemonchus</taxon>
    </lineage>
</organism>
<proteinExistence type="predicted"/>
<dbReference type="WBParaSite" id="HPLM_0001499201-mRNA-1">
    <property type="protein sequence ID" value="HPLM_0001499201-mRNA-1"/>
    <property type="gene ID" value="HPLM_0001499201"/>
</dbReference>
<sequence length="70" mass="7566">MIRGEHRDIQEEIANRILSDISEEGSVSGSLGSVDDLEALFAASKKVGALQSSLNAKERNEVLDDVAHFP</sequence>
<evidence type="ECO:0000313" key="1">
    <source>
        <dbReference type="EMBL" id="VDO54952.1"/>
    </source>
</evidence>